<feature type="transmembrane region" description="Helical" evidence="2">
    <location>
        <begin position="210"/>
        <end position="230"/>
    </location>
</feature>
<dbReference type="KEGG" id="pry:Prubr_05370"/>
<keyword evidence="4" id="KW-1185">Reference proteome</keyword>
<organism evidence="3 4">
    <name type="scientific">Polymorphospora rubra</name>
    <dbReference type="NCBI Taxonomy" id="338584"/>
    <lineage>
        <taxon>Bacteria</taxon>
        <taxon>Bacillati</taxon>
        <taxon>Actinomycetota</taxon>
        <taxon>Actinomycetes</taxon>
        <taxon>Micromonosporales</taxon>
        <taxon>Micromonosporaceae</taxon>
        <taxon>Polymorphospora</taxon>
    </lineage>
</organism>
<keyword evidence="2" id="KW-1133">Transmembrane helix</keyword>
<evidence type="ECO:0000313" key="4">
    <source>
        <dbReference type="Proteomes" id="UP000680866"/>
    </source>
</evidence>
<keyword evidence="2" id="KW-0472">Membrane</keyword>
<feature type="transmembrane region" description="Helical" evidence="2">
    <location>
        <begin position="264"/>
        <end position="283"/>
    </location>
</feature>
<dbReference type="RefSeq" id="WP_246568239.1">
    <property type="nucleotide sequence ID" value="NZ_AP023359.1"/>
</dbReference>
<feature type="transmembrane region" description="Helical" evidence="2">
    <location>
        <begin position="289"/>
        <end position="308"/>
    </location>
</feature>
<evidence type="ECO:0000256" key="1">
    <source>
        <dbReference type="SAM" id="MobiDB-lite"/>
    </source>
</evidence>
<feature type="compositionally biased region" description="Basic and acidic residues" evidence="1">
    <location>
        <begin position="1"/>
        <end position="16"/>
    </location>
</feature>
<feature type="transmembrane region" description="Helical" evidence="2">
    <location>
        <begin position="99"/>
        <end position="121"/>
    </location>
</feature>
<dbReference type="AlphaFoldDB" id="A0A810MQG0"/>
<reference evidence="3" key="1">
    <citation type="submission" date="2020-08" db="EMBL/GenBank/DDBJ databases">
        <title>Whole genome shotgun sequence of Polymorphospora rubra NBRC 101157.</title>
        <authorList>
            <person name="Komaki H."/>
            <person name="Tamura T."/>
        </authorList>
    </citation>
    <scope>NUCLEOTIDE SEQUENCE</scope>
    <source>
        <strain evidence="3">NBRC 101157</strain>
    </source>
</reference>
<evidence type="ECO:0000256" key="2">
    <source>
        <dbReference type="SAM" id="Phobius"/>
    </source>
</evidence>
<feature type="region of interest" description="Disordered" evidence="1">
    <location>
        <begin position="1"/>
        <end position="20"/>
    </location>
</feature>
<proteinExistence type="predicted"/>
<keyword evidence="2" id="KW-0812">Transmembrane</keyword>
<name>A0A810MQG0_9ACTN</name>
<feature type="transmembrane region" description="Helical" evidence="2">
    <location>
        <begin position="174"/>
        <end position="203"/>
    </location>
</feature>
<dbReference type="EMBL" id="AP023359">
    <property type="protein sequence ID" value="BCJ63516.1"/>
    <property type="molecule type" value="Genomic_DNA"/>
</dbReference>
<sequence length="547" mass="56055">MPDRRPPPGAPRDSRRPAVMPQGARRAVLGTLATAAVLAAAFLAAPPLGSDLSAQVARAGFLDRYGFAPLDLGWYGGVAPPGYSLVSPPLMAWLGGGTLGPRLVGVLAAAGSALALVLILVRTAARRPLLGGVLGAVCLFGNLVSGRVTYAVGVAFGLLAILALTSRHRRAGPVAAVVAALLAGAASPVAGLFVGLAGVALALTEPRRRLVGAAVAAGAAVPVLGMAALFGSGGWMNISFLDTARAAVASLAVALLVPHRAVRAGALLSAGGVVTAYLLHTPVGLNATRLAVMFTLPLLAGYAVLPGAARLRRPLAAGALGVLLVAVTLVQPPVSTGDLRAAGDPTASPAYFRPLLGELDRRPPGRVEVVPTANYWEAAYVPPHAPLARGWLRQADIAYHPLFFDGSVDADSYGRWLRDNGVAYVALAGAPTSWVGRREAEIVRAGPPYLTPVWRGGDWTLYAVAGTPSIVDGAALVDADDRAVEIDVPAAGDVLVRLRWSRWLAVDGPAGCLTPAGDGWTTLRAAEPGRYRITGAWRTGPTCAAQP</sequence>
<accession>A0A810MQG0</accession>
<dbReference type="InterPro" id="IPR006311">
    <property type="entry name" value="TAT_signal"/>
</dbReference>
<dbReference type="Proteomes" id="UP000680866">
    <property type="component" value="Chromosome"/>
</dbReference>
<gene>
    <name evidence="3" type="ORF">Prubr_05370</name>
</gene>
<evidence type="ECO:0000313" key="3">
    <source>
        <dbReference type="EMBL" id="BCJ63516.1"/>
    </source>
</evidence>
<feature type="transmembrane region" description="Helical" evidence="2">
    <location>
        <begin position="133"/>
        <end position="162"/>
    </location>
</feature>
<dbReference type="PROSITE" id="PS51318">
    <property type="entry name" value="TAT"/>
    <property type="match status" value="1"/>
</dbReference>
<protein>
    <submittedName>
        <fullName evidence="3">MFS transporter</fullName>
    </submittedName>
</protein>